<sequence length="75" mass="8074">MPPTSSCALSAGLLSLAVSKQRGRDVKSSASPARTGWRADQHVQMHVLIGAGHGKRTRWASIVESRTIACFGWLE</sequence>
<proteinExistence type="predicted"/>
<evidence type="ECO:0000313" key="1">
    <source>
        <dbReference type="EMBL" id="KAF7324280.1"/>
    </source>
</evidence>
<keyword evidence="2" id="KW-1185">Reference proteome</keyword>
<dbReference type="AlphaFoldDB" id="A0A8H6TYZ8"/>
<name>A0A8H6TYZ8_9AGAR</name>
<accession>A0A8H6TYZ8</accession>
<organism evidence="1 2">
    <name type="scientific">Mycena sanguinolenta</name>
    <dbReference type="NCBI Taxonomy" id="230812"/>
    <lineage>
        <taxon>Eukaryota</taxon>
        <taxon>Fungi</taxon>
        <taxon>Dikarya</taxon>
        <taxon>Basidiomycota</taxon>
        <taxon>Agaricomycotina</taxon>
        <taxon>Agaricomycetes</taxon>
        <taxon>Agaricomycetidae</taxon>
        <taxon>Agaricales</taxon>
        <taxon>Marasmiineae</taxon>
        <taxon>Mycenaceae</taxon>
        <taxon>Mycena</taxon>
    </lineage>
</organism>
<evidence type="ECO:0000313" key="2">
    <source>
        <dbReference type="Proteomes" id="UP000623467"/>
    </source>
</evidence>
<gene>
    <name evidence="1" type="ORF">MSAN_02526700</name>
</gene>
<dbReference type="EMBL" id="JACAZH010000122">
    <property type="protein sequence ID" value="KAF7324280.1"/>
    <property type="molecule type" value="Genomic_DNA"/>
</dbReference>
<protein>
    <submittedName>
        <fullName evidence="1">Uncharacterized protein</fullName>
    </submittedName>
</protein>
<comment type="caution">
    <text evidence="1">The sequence shown here is derived from an EMBL/GenBank/DDBJ whole genome shotgun (WGS) entry which is preliminary data.</text>
</comment>
<dbReference type="Proteomes" id="UP000623467">
    <property type="component" value="Unassembled WGS sequence"/>
</dbReference>
<reference evidence="1" key="1">
    <citation type="submission" date="2020-05" db="EMBL/GenBank/DDBJ databases">
        <title>Mycena genomes resolve the evolution of fungal bioluminescence.</title>
        <authorList>
            <person name="Tsai I.J."/>
        </authorList>
    </citation>
    <scope>NUCLEOTIDE SEQUENCE</scope>
    <source>
        <strain evidence="1">160909Yilan</strain>
    </source>
</reference>